<dbReference type="EMBL" id="CP071793">
    <property type="protein sequence ID" value="QTD50306.1"/>
    <property type="molecule type" value="Genomic_DNA"/>
</dbReference>
<keyword evidence="4" id="KW-0732">Signal</keyword>
<keyword evidence="2" id="KW-0645">Protease</keyword>
<organism evidence="8 9">
    <name type="scientific">Sulfidibacter corallicola</name>
    <dbReference type="NCBI Taxonomy" id="2818388"/>
    <lineage>
        <taxon>Bacteria</taxon>
        <taxon>Pseudomonadati</taxon>
        <taxon>Acidobacteriota</taxon>
        <taxon>Holophagae</taxon>
        <taxon>Acanthopleuribacterales</taxon>
        <taxon>Acanthopleuribacteraceae</taxon>
        <taxon>Sulfidibacter</taxon>
    </lineage>
</organism>
<dbReference type="GO" id="GO:0008235">
    <property type="term" value="F:metalloexopeptidase activity"/>
    <property type="evidence" value="ECO:0007669"/>
    <property type="project" value="InterPro"/>
</dbReference>
<sequence length="497" mass="54948">MSPMVFGLKLLTRTVSRRHFVLWSALTLIAMPVWAADSHYARVDIHRIGPARLAQLKQTKDLAWWVEMDATLVVLADADILADLGRTHRVEVLYDVPVDPSSLYFLRMDHFRELDRIDGWVLARGGRYALLQMRSAPPKYHSHGAHTHRLVFEGFRANEILAAQMENHRIPRKRGADPAIQALVDGVDKQRWHNDVDTLAGFNRYSYGSEIAQARDWLVSEFQKIAGLQVSIEEFQLGDSTLHNVVARIEGTTRPNDWYIIGGHYDSTSQSPSSAAPGAEDNGSGSAGVLEMARILVPARPQGTVIFICFSGEEQGLWGSRDHVERLQADGHASKIKAMLNMDMIGYTGDADLDVLLETSSSVSWMVDIFAAAATDYTTLRSVTSFNPFGSDHMPYLNAGLPALLTIENDWDSYPGYHRTNDLIDNVDLDMGGETLKMNVAAMAEIIGIAVETPPQWGAYVAHWNQLAGGDVPDQVEDGIIDVLDLVSLINGGAFNP</sequence>
<evidence type="ECO:0000259" key="7">
    <source>
        <dbReference type="Pfam" id="PF04389"/>
    </source>
</evidence>
<keyword evidence="9" id="KW-1185">Reference proteome</keyword>
<dbReference type="PANTHER" id="PTHR12147:SF56">
    <property type="entry name" value="AMINOPEPTIDASE YDR415C-RELATED"/>
    <property type="match status" value="1"/>
</dbReference>
<dbReference type="GO" id="GO:0004177">
    <property type="term" value="F:aminopeptidase activity"/>
    <property type="evidence" value="ECO:0007669"/>
    <property type="project" value="UniProtKB-KW"/>
</dbReference>
<dbReference type="PANTHER" id="PTHR12147">
    <property type="entry name" value="METALLOPEPTIDASE M28 FAMILY MEMBER"/>
    <property type="match status" value="1"/>
</dbReference>
<dbReference type="Proteomes" id="UP000663929">
    <property type="component" value="Chromosome"/>
</dbReference>
<dbReference type="GO" id="GO:0006508">
    <property type="term" value="P:proteolysis"/>
    <property type="evidence" value="ECO:0007669"/>
    <property type="project" value="UniProtKB-KW"/>
</dbReference>
<dbReference type="GO" id="GO:0046872">
    <property type="term" value="F:metal ion binding"/>
    <property type="evidence" value="ECO:0007669"/>
    <property type="project" value="UniProtKB-KW"/>
</dbReference>
<dbReference type="SUPFAM" id="SSF53187">
    <property type="entry name" value="Zn-dependent exopeptidases"/>
    <property type="match status" value="1"/>
</dbReference>
<dbReference type="AlphaFoldDB" id="A0A8A4TK43"/>
<evidence type="ECO:0000313" key="9">
    <source>
        <dbReference type="Proteomes" id="UP000663929"/>
    </source>
</evidence>
<keyword evidence="6" id="KW-0862">Zinc</keyword>
<keyword evidence="1" id="KW-0031">Aminopeptidase</keyword>
<dbReference type="Gene3D" id="3.40.630.10">
    <property type="entry name" value="Zn peptidases"/>
    <property type="match status" value="1"/>
</dbReference>
<dbReference type="RefSeq" id="WP_237379936.1">
    <property type="nucleotide sequence ID" value="NZ_CP071793.1"/>
</dbReference>
<proteinExistence type="predicted"/>
<dbReference type="CDD" id="cd02690">
    <property type="entry name" value="M28"/>
    <property type="match status" value="1"/>
</dbReference>
<reference evidence="8" key="1">
    <citation type="submission" date="2021-03" db="EMBL/GenBank/DDBJ databases">
        <title>Acanthopleuribacteraceae sp. M133.</title>
        <authorList>
            <person name="Wang G."/>
        </authorList>
    </citation>
    <scope>NUCLEOTIDE SEQUENCE</scope>
    <source>
        <strain evidence="8">M133</strain>
    </source>
</reference>
<evidence type="ECO:0000256" key="2">
    <source>
        <dbReference type="ARBA" id="ARBA00022670"/>
    </source>
</evidence>
<dbReference type="Pfam" id="PF04389">
    <property type="entry name" value="Peptidase_M28"/>
    <property type="match status" value="1"/>
</dbReference>
<keyword evidence="3" id="KW-0479">Metal-binding</keyword>
<evidence type="ECO:0000256" key="6">
    <source>
        <dbReference type="ARBA" id="ARBA00022833"/>
    </source>
</evidence>
<feature type="domain" description="Peptidase M28" evidence="7">
    <location>
        <begin position="244"/>
        <end position="434"/>
    </location>
</feature>
<evidence type="ECO:0000256" key="3">
    <source>
        <dbReference type="ARBA" id="ARBA00022723"/>
    </source>
</evidence>
<keyword evidence="5" id="KW-0378">Hydrolase</keyword>
<dbReference type="InterPro" id="IPR007484">
    <property type="entry name" value="Peptidase_M28"/>
</dbReference>
<evidence type="ECO:0000256" key="5">
    <source>
        <dbReference type="ARBA" id="ARBA00022801"/>
    </source>
</evidence>
<gene>
    <name evidence="8" type="ORF">J3U87_32375</name>
</gene>
<evidence type="ECO:0000313" key="8">
    <source>
        <dbReference type="EMBL" id="QTD50306.1"/>
    </source>
</evidence>
<accession>A0A8A4TK43</accession>
<dbReference type="KEGG" id="scor:J3U87_32375"/>
<evidence type="ECO:0000256" key="4">
    <source>
        <dbReference type="ARBA" id="ARBA00022729"/>
    </source>
</evidence>
<name>A0A8A4TK43_SULCO</name>
<dbReference type="InterPro" id="IPR045175">
    <property type="entry name" value="M28_fam"/>
</dbReference>
<protein>
    <submittedName>
        <fullName evidence="8">Zn-dependent exopeptidase M28</fullName>
    </submittedName>
</protein>
<evidence type="ECO:0000256" key="1">
    <source>
        <dbReference type="ARBA" id="ARBA00022438"/>
    </source>
</evidence>